<keyword evidence="2" id="KW-0560">Oxidoreductase</keyword>
<reference evidence="2 3" key="1">
    <citation type="submission" date="2016-10" db="EMBL/GenBank/DDBJ databases">
        <authorList>
            <person name="de Groot N.N."/>
        </authorList>
    </citation>
    <scope>NUCLEOTIDE SEQUENCE [LARGE SCALE GENOMIC DNA]</scope>
    <source>
        <strain evidence="2 3">SR12</strain>
    </source>
</reference>
<accession>A0A1H4EGS5</accession>
<organism evidence="2 3">
    <name type="scientific">Eubacterium aggregans</name>
    <dbReference type="NCBI Taxonomy" id="81409"/>
    <lineage>
        <taxon>Bacteria</taxon>
        <taxon>Bacillati</taxon>
        <taxon>Bacillota</taxon>
        <taxon>Clostridia</taxon>
        <taxon>Eubacteriales</taxon>
        <taxon>Eubacteriaceae</taxon>
        <taxon>Eubacterium</taxon>
    </lineage>
</organism>
<dbReference type="Pfam" id="PF12681">
    <property type="entry name" value="Glyoxalase_2"/>
    <property type="match status" value="1"/>
</dbReference>
<dbReference type="InterPro" id="IPR025870">
    <property type="entry name" value="Glyoxalase-like_dom"/>
</dbReference>
<dbReference type="InterPro" id="IPR029068">
    <property type="entry name" value="Glyas_Bleomycin-R_OHBP_Dase"/>
</dbReference>
<feature type="domain" description="VOC" evidence="1">
    <location>
        <begin position="2"/>
        <end position="119"/>
    </location>
</feature>
<dbReference type="InterPro" id="IPR037523">
    <property type="entry name" value="VOC_core"/>
</dbReference>
<dbReference type="GO" id="GO:0051213">
    <property type="term" value="F:dioxygenase activity"/>
    <property type="evidence" value="ECO:0007669"/>
    <property type="project" value="UniProtKB-KW"/>
</dbReference>
<gene>
    <name evidence="2" type="ORF">SAMN04515656_1419</name>
</gene>
<proteinExistence type="predicted"/>
<dbReference type="Proteomes" id="UP000199394">
    <property type="component" value="Unassembled WGS sequence"/>
</dbReference>
<dbReference type="AlphaFoldDB" id="A0A1H4EGS5"/>
<protein>
    <submittedName>
        <fullName evidence="2">Catechol 2,3-dioxygenase</fullName>
    </submittedName>
</protein>
<dbReference type="RefSeq" id="WP_090309893.1">
    <property type="nucleotide sequence ID" value="NZ_FNRK01000041.1"/>
</dbReference>
<keyword evidence="3" id="KW-1185">Reference proteome</keyword>
<keyword evidence="2" id="KW-0223">Dioxygenase</keyword>
<evidence type="ECO:0000313" key="3">
    <source>
        <dbReference type="Proteomes" id="UP000199394"/>
    </source>
</evidence>
<name>A0A1H4EGS5_9FIRM</name>
<dbReference type="OrthoDB" id="9815599at2"/>
<dbReference type="STRING" id="81409.SAMN04515656_1419"/>
<dbReference type="Gene3D" id="3.10.180.10">
    <property type="entry name" value="2,3-Dihydroxybiphenyl 1,2-Dioxygenase, domain 1"/>
    <property type="match status" value="1"/>
</dbReference>
<dbReference type="SUPFAM" id="SSF54593">
    <property type="entry name" value="Glyoxalase/Bleomycin resistance protein/Dihydroxybiphenyl dioxygenase"/>
    <property type="match status" value="1"/>
</dbReference>
<evidence type="ECO:0000259" key="1">
    <source>
        <dbReference type="PROSITE" id="PS51819"/>
    </source>
</evidence>
<dbReference type="PROSITE" id="PS51819">
    <property type="entry name" value="VOC"/>
    <property type="match status" value="1"/>
</dbReference>
<dbReference type="EMBL" id="FNRK01000041">
    <property type="protein sequence ID" value="SEA83928.1"/>
    <property type="molecule type" value="Genomic_DNA"/>
</dbReference>
<sequence>MKFKLPLLAVQNVDVSKKFYQRFFDQDVVMDLGKNVTFSGGFAIQEDFPWLTDIDPSSVVSKSHNMELYFEVEDFNAFLKRLEGQESIVYVHPPKKHEWQQRVLRIYDPDGHMIEIGESMAVIARRYLAQGLSVEAVSEMIQHPVAFVESCILDDGGAVVGQGD</sequence>
<evidence type="ECO:0000313" key="2">
    <source>
        <dbReference type="EMBL" id="SEA83928.1"/>
    </source>
</evidence>